<dbReference type="EMBL" id="PKKM01000003">
    <property type="protein sequence ID" value="PKY65096.1"/>
    <property type="molecule type" value="Genomic_DNA"/>
</dbReference>
<reference evidence="2 3" key="1">
    <citation type="submission" date="2017-12" db="EMBL/GenBank/DDBJ databases">
        <title>Phylogenetic diversity of female urinary microbiome.</title>
        <authorList>
            <person name="Thomas-White K."/>
            <person name="Wolfe A.J."/>
        </authorList>
    </citation>
    <scope>NUCLEOTIDE SEQUENCE [LARGE SCALE GENOMIC DNA]</scope>
    <source>
        <strain evidence="2 3">UMB0018</strain>
    </source>
</reference>
<accession>A0A2I1I1S7</accession>
<keyword evidence="1" id="KW-0472">Membrane</keyword>
<sequence>MKKVLMTVLAVLYVALMTGFFYMLMSDEHHFLPEKPVLYLYPQEEQQLTVTLDLEGSLDTVYPAPDIQRTTERGTQASWTVTAAPDGTLADQAGRTYPSLFWDGEMTLPDPDAGFVVSREDAVPFLEDKLAQLGLTDREAADFITYWAPRMRAYEYTFVSFDASVYTQRASYSFTDEAGASVTPDTFIRVFMTIREADANTVVQPQTFAPPPTRTGFTAVEWGGAQRHKIS</sequence>
<gene>
    <name evidence="2" type="ORF">CYJ22_03020</name>
</gene>
<evidence type="ECO:0000313" key="2">
    <source>
        <dbReference type="EMBL" id="PKY65096.1"/>
    </source>
</evidence>
<keyword evidence="1" id="KW-0812">Transmembrane</keyword>
<comment type="caution">
    <text evidence="2">The sequence shown here is derived from an EMBL/GenBank/DDBJ whole genome shotgun (WGS) entry which is preliminary data.</text>
</comment>
<organism evidence="2 3">
    <name type="scientific">Schaalia odontolytica</name>
    <dbReference type="NCBI Taxonomy" id="1660"/>
    <lineage>
        <taxon>Bacteria</taxon>
        <taxon>Bacillati</taxon>
        <taxon>Actinomycetota</taxon>
        <taxon>Actinomycetes</taxon>
        <taxon>Actinomycetales</taxon>
        <taxon>Actinomycetaceae</taxon>
        <taxon>Schaalia</taxon>
    </lineage>
</organism>
<keyword evidence="1" id="KW-1133">Transmembrane helix</keyword>
<dbReference type="AlphaFoldDB" id="A0A2I1I1S7"/>
<name>A0A2I1I1S7_9ACTO</name>
<feature type="transmembrane region" description="Helical" evidence="1">
    <location>
        <begin position="6"/>
        <end position="25"/>
    </location>
</feature>
<protein>
    <submittedName>
        <fullName evidence="2">Uncharacterized protein</fullName>
    </submittedName>
</protein>
<dbReference type="Proteomes" id="UP000234198">
    <property type="component" value="Unassembled WGS sequence"/>
</dbReference>
<evidence type="ECO:0000313" key="3">
    <source>
        <dbReference type="Proteomes" id="UP000234198"/>
    </source>
</evidence>
<evidence type="ECO:0000256" key="1">
    <source>
        <dbReference type="SAM" id="Phobius"/>
    </source>
</evidence>
<proteinExistence type="predicted"/>